<dbReference type="OrthoDB" id="425555at2759"/>
<dbReference type="EMBL" id="JABANP010000159">
    <property type="protein sequence ID" value="KAF4688210.1"/>
    <property type="molecule type" value="Genomic_DNA"/>
</dbReference>
<evidence type="ECO:0000313" key="3">
    <source>
        <dbReference type="Proteomes" id="UP000541610"/>
    </source>
</evidence>
<proteinExistence type="predicted"/>
<feature type="compositionally biased region" description="Basic and acidic residues" evidence="1">
    <location>
        <begin position="35"/>
        <end position="67"/>
    </location>
</feature>
<sequence length="82" mass="9705">MSCVKKRRENIEEYSAKLDEMGGIFGRSTEALKKLKSEVDQPKRDRGQLEQKLRKDSSQRESLENLRKSTPSWDSRRYSRKN</sequence>
<gene>
    <name evidence="2" type="ORF">FOZ60_003014</name>
</gene>
<accession>A0A7J6NXI8</accession>
<organism evidence="2 3">
    <name type="scientific">Perkinsus olseni</name>
    <name type="common">Perkinsus atlanticus</name>
    <dbReference type="NCBI Taxonomy" id="32597"/>
    <lineage>
        <taxon>Eukaryota</taxon>
        <taxon>Sar</taxon>
        <taxon>Alveolata</taxon>
        <taxon>Perkinsozoa</taxon>
        <taxon>Perkinsea</taxon>
        <taxon>Perkinsida</taxon>
        <taxon>Perkinsidae</taxon>
        <taxon>Perkinsus</taxon>
    </lineage>
</organism>
<reference evidence="2 3" key="1">
    <citation type="submission" date="2020-04" db="EMBL/GenBank/DDBJ databases">
        <title>Perkinsus olseni comparative genomics.</title>
        <authorList>
            <person name="Bogema D.R."/>
        </authorList>
    </citation>
    <scope>NUCLEOTIDE SEQUENCE [LARGE SCALE GENOMIC DNA]</scope>
    <source>
        <strain evidence="2">00978-12</strain>
    </source>
</reference>
<dbReference type="AlphaFoldDB" id="A0A7J6NXI8"/>
<evidence type="ECO:0000256" key="1">
    <source>
        <dbReference type="SAM" id="MobiDB-lite"/>
    </source>
</evidence>
<name>A0A7J6NXI8_PEROL</name>
<feature type="region of interest" description="Disordered" evidence="1">
    <location>
        <begin position="35"/>
        <end position="82"/>
    </location>
</feature>
<dbReference type="Proteomes" id="UP000541610">
    <property type="component" value="Unassembled WGS sequence"/>
</dbReference>
<evidence type="ECO:0000313" key="2">
    <source>
        <dbReference type="EMBL" id="KAF4688210.1"/>
    </source>
</evidence>
<protein>
    <submittedName>
        <fullName evidence="2">Uncharacterized protein</fullName>
    </submittedName>
</protein>
<comment type="caution">
    <text evidence="2">The sequence shown here is derived from an EMBL/GenBank/DDBJ whole genome shotgun (WGS) entry which is preliminary data.</text>
</comment>